<evidence type="ECO:0000256" key="1">
    <source>
        <dbReference type="SAM" id="MobiDB-lite"/>
    </source>
</evidence>
<evidence type="ECO:0000313" key="3">
    <source>
        <dbReference type="EMBL" id="MFC7613039.1"/>
    </source>
</evidence>
<organism evidence="3 4">
    <name type="scientific">Actinokineospora soli</name>
    <dbReference type="NCBI Taxonomy" id="1048753"/>
    <lineage>
        <taxon>Bacteria</taxon>
        <taxon>Bacillati</taxon>
        <taxon>Actinomycetota</taxon>
        <taxon>Actinomycetes</taxon>
        <taxon>Pseudonocardiales</taxon>
        <taxon>Pseudonocardiaceae</taxon>
        <taxon>Actinokineospora</taxon>
    </lineage>
</organism>
<evidence type="ECO:0000256" key="2">
    <source>
        <dbReference type="SAM" id="Phobius"/>
    </source>
</evidence>
<keyword evidence="4" id="KW-1185">Reference proteome</keyword>
<evidence type="ECO:0000313" key="4">
    <source>
        <dbReference type="Proteomes" id="UP001596512"/>
    </source>
</evidence>
<feature type="compositionally biased region" description="Low complexity" evidence="1">
    <location>
        <begin position="120"/>
        <end position="129"/>
    </location>
</feature>
<evidence type="ECO:0008006" key="5">
    <source>
        <dbReference type="Google" id="ProtNLM"/>
    </source>
</evidence>
<accession>A0ABW2THZ0</accession>
<comment type="caution">
    <text evidence="3">The sequence shown here is derived from an EMBL/GenBank/DDBJ whole genome shotgun (WGS) entry which is preliminary data.</text>
</comment>
<feature type="transmembrane region" description="Helical" evidence="2">
    <location>
        <begin position="39"/>
        <end position="58"/>
    </location>
</feature>
<keyword evidence="2" id="KW-0472">Membrane</keyword>
<reference evidence="4" key="1">
    <citation type="journal article" date="2019" name="Int. J. Syst. Evol. Microbiol.">
        <title>The Global Catalogue of Microorganisms (GCM) 10K type strain sequencing project: providing services to taxonomists for standard genome sequencing and annotation.</title>
        <authorList>
            <consortium name="The Broad Institute Genomics Platform"/>
            <consortium name="The Broad Institute Genome Sequencing Center for Infectious Disease"/>
            <person name="Wu L."/>
            <person name="Ma J."/>
        </authorList>
    </citation>
    <scope>NUCLEOTIDE SEQUENCE [LARGE SCALE GENOMIC DNA]</scope>
    <source>
        <strain evidence="4">JCM 17695</strain>
    </source>
</reference>
<sequence>MRGAPRGYLAVLGAFGVATAAAVLVGAELLAAFLVDPTLAAAVAAGAALAARAGIGWARDVVAARTAARVADELRRGVLDGAPTDAGATATLLTRGLDALRPYLTGYLPRSRSPPRSRSRCSSGSPSSTRPRRSWSR</sequence>
<protein>
    <recommendedName>
        <fullName evidence="5">ABC transmembrane type-1 domain-containing protein</fullName>
    </recommendedName>
</protein>
<dbReference type="Proteomes" id="UP001596512">
    <property type="component" value="Unassembled WGS sequence"/>
</dbReference>
<feature type="region of interest" description="Disordered" evidence="1">
    <location>
        <begin position="106"/>
        <end position="137"/>
    </location>
</feature>
<proteinExistence type="predicted"/>
<gene>
    <name evidence="3" type="ORF">ACFQV2_04760</name>
</gene>
<keyword evidence="2" id="KW-1133">Transmembrane helix</keyword>
<dbReference type="EMBL" id="JBHTEY010000004">
    <property type="protein sequence ID" value="MFC7613039.1"/>
    <property type="molecule type" value="Genomic_DNA"/>
</dbReference>
<keyword evidence="2" id="KW-0812">Transmembrane</keyword>
<feature type="transmembrane region" description="Helical" evidence="2">
    <location>
        <begin position="7"/>
        <end position="33"/>
    </location>
</feature>
<name>A0ABW2THZ0_9PSEU</name>